<gene>
    <name evidence="1" type="ORF">Q9L58_006166</name>
</gene>
<dbReference type="Proteomes" id="UP001447188">
    <property type="component" value="Unassembled WGS sequence"/>
</dbReference>
<evidence type="ECO:0000313" key="1">
    <source>
        <dbReference type="EMBL" id="KAL0634886.1"/>
    </source>
</evidence>
<reference evidence="1 2" key="1">
    <citation type="submission" date="2024-02" db="EMBL/GenBank/DDBJ databases">
        <title>Discinaceae phylogenomics.</title>
        <authorList>
            <person name="Dirks A.C."/>
            <person name="James T.Y."/>
        </authorList>
    </citation>
    <scope>NUCLEOTIDE SEQUENCE [LARGE SCALE GENOMIC DNA]</scope>
    <source>
        <strain evidence="1 2">ACD0624</strain>
    </source>
</reference>
<dbReference type="PANTHER" id="PTHR38121">
    <property type="entry name" value="GH16 DOMAIN-CONTAINING PROTEIN"/>
    <property type="match status" value="1"/>
</dbReference>
<dbReference type="CDD" id="cd00413">
    <property type="entry name" value="Glyco_hydrolase_16"/>
    <property type="match status" value="1"/>
</dbReference>
<name>A0ABR3GH63_9PEZI</name>
<protein>
    <submittedName>
        <fullName evidence="1">Uncharacterized protein</fullName>
    </submittedName>
</protein>
<dbReference type="Gene3D" id="2.60.120.200">
    <property type="match status" value="1"/>
</dbReference>
<sequence length="194" mass="21973">MPDTTNAANLTRTIPDWEIQEYNFPADNQTGLMGRQNAMSSIWVKDGELRLLQKGYPINSTGPVQVAELHSRRQDFFHGSFRASYRVVTVDGAAGGADDDNETDIEILTEGGPSTIHYTNHPSIDSHTGNEIVGATFAEQLKKPWTEFQEHRFDWIQGLTTFYEDNVPRLQMRKNVPTHVHSPDSTPLFPQKRF</sequence>
<comment type="caution">
    <text evidence="1">The sequence shown here is derived from an EMBL/GenBank/DDBJ whole genome shotgun (WGS) entry which is preliminary data.</text>
</comment>
<dbReference type="PANTHER" id="PTHR38121:SF2">
    <property type="entry name" value="ACYLTRANSFERASE 3 DOMAIN-CONTAINING PROTEIN"/>
    <property type="match status" value="1"/>
</dbReference>
<evidence type="ECO:0000313" key="2">
    <source>
        <dbReference type="Proteomes" id="UP001447188"/>
    </source>
</evidence>
<dbReference type="EMBL" id="JBBBZM010000082">
    <property type="protein sequence ID" value="KAL0634886.1"/>
    <property type="molecule type" value="Genomic_DNA"/>
</dbReference>
<dbReference type="InterPro" id="IPR013320">
    <property type="entry name" value="ConA-like_dom_sf"/>
</dbReference>
<dbReference type="SUPFAM" id="SSF49899">
    <property type="entry name" value="Concanavalin A-like lectins/glucanases"/>
    <property type="match status" value="1"/>
</dbReference>
<proteinExistence type="predicted"/>
<organism evidence="1 2">
    <name type="scientific">Discina gigas</name>
    <dbReference type="NCBI Taxonomy" id="1032678"/>
    <lineage>
        <taxon>Eukaryota</taxon>
        <taxon>Fungi</taxon>
        <taxon>Dikarya</taxon>
        <taxon>Ascomycota</taxon>
        <taxon>Pezizomycotina</taxon>
        <taxon>Pezizomycetes</taxon>
        <taxon>Pezizales</taxon>
        <taxon>Discinaceae</taxon>
        <taxon>Discina</taxon>
    </lineage>
</organism>
<accession>A0ABR3GH63</accession>
<keyword evidence="2" id="KW-1185">Reference proteome</keyword>